<gene>
    <name evidence="2" type="ORF">SAMN05421686_101187</name>
</gene>
<reference evidence="3" key="1">
    <citation type="submission" date="2017-01" db="EMBL/GenBank/DDBJ databases">
        <authorList>
            <person name="Varghese N."/>
            <person name="Submissions S."/>
        </authorList>
    </citation>
    <scope>NUCLEOTIDE SEQUENCE [LARGE SCALE GENOMIC DNA]</scope>
    <source>
        <strain evidence="3">DSM 24913</strain>
    </source>
</reference>
<evidence type="ECO:0000313" key="3">
    <source>
        <dbReference type="Proteomes" id="UP000185639"/>
    </source>
</evidence>
<protein>
    <submittedName>
        <fullName evidence="2">Uncharacterized protein</fullName>
    </submittedName>
</protein>
<dbReference type="EMBL" id="FTOH01000001">
    <property type="protein sequence ID" value="SIS42463.1"/>
    <property type="molecule type" value="Genomic_DNA"/>
</dbReference>
<keyword evidence="1" id="KW-0812">Transmembrane</keyword>
<name>A0A1N7IZD1_9GAMM</name>
<dbReference type="Proteomes" id="UP000185639">
    <property type="component" value="Unassembled WGS sequence"/>
</dbReference>
<organism evidence="2 3">
    <name type="scientific">Thalassolituus maritimus</name>
    <dbReference type="NCBI Taxonomy" id="484498"/>
    <lineage>
        <taxon>Bacteria</taxon>
        <taxon>Pseudomonadati</taxon>
        <taxon>Pseudomonadota</taxon>
        <taxon>Gammaproteobacteria</taxon>
        <taxon>Oceanospirillales</taxon>
        <taxon>Oceanospirillaceae</taxon>
        <taxon>Thalassolituus</taxon>
    </lineage>
</organism>
<proteinExistence type="predicted"/>
<evidence type="ECO:0000313" key="2">
    <source>
        <dbReference type="EMBL" id="SIS42463.1"/>
    </source>
</evidence>
<keyword evidence="1" id="KW-0472">Membrane</keyword>
<sequence length="330" mass="36134">MCYYTYIAVYHVSSIDRRHNNNNLVRTGMKNSSKSWLLGGILLLPGALIALTMQFLSPELLSSDQHQSIRVLSALPPTAAGEADLTDIGGDIWSGALKPVTSTERIRTDEMTGSLTLQVLKYRFRRNQQIAARMQFAPESGEPPRGSHMSLAVTTRQGNYIAEATPEWITTGNGTVGSAMITPEAGWPDQLTLILTLKAPERLPIESTVDIELFNPKVLIKGVGNISSEGDEWLIPIMAEVYEPGVVVVSARLLDKAGNLVTHIHSRSHFDENGTLEVRLRKKLIEASMLDEGLVMTDISVRHIADSLNADMGWGDSAQGSYRIDPVSAQ</sequence>
<evidence type="ECO:0000256" key="1">
    <source>
        <dbReference type="SAM" id="Phobius"/>
    </source>
</evidence>
<accession>A0A1N7IZD1</accession>
<dbReference type="AlphaFoldDB" id="A0A1N7IZD1"/>
<keyword evidence="3" id="KW-1185">Reference proteome</keyword>
<keyword evidence="1" id="KW-1133">Transmembrane helix</keyword>
<feature type="transmembrane region" description="Helical" evidence="1">
    <location>
        <begin position="36"/>
        <end position="56"/>
    </location>
</feature>